<dbReference type="AlphaFoldDB" id="A0A348B4Q8"/>
<dbReference type="PANTHER" id="PTHR43776:SF7">
    <property type="entry name" value="D,D-DIPEPTIDE TRANSPORT ATP-BINDING PROTEIN DDPF-RELATED"/>
    <property type="match status" value="1"/>
</dbReference>
<sequence length="85" mass="9333">MGDGVAEQLAAAGESEVEEKVSKALEVVGLDPEVRFRYPLEFSGGQRISIARAIIGSLKYLILDEPTSNFYVSMQVQVLNLFLDI</sequence>
<dbReference type="Pfam" id="PF00005">
    <property type="entry name" value="ABC_tran"/>
    <property type="match status" value="1"/>
</dbReference>
<reference evidence="7" key="4">
    <citation type="submission" date="2020-09" db="EMBL/GenBank/DDBJ databases">
        <authorList>
            <person name="Sun Q."/>
            <person name="Ohkuma M."/>
        </authorList>
    </citation>
    <scope>NUCLEOTIDE SEQUENCE</scope>
    <source>
        <strain evidence="7">JCM 31740</strain>
    </source>
</reference>
<organism evidence="6 8">
    <name type="scientific">Sulfodiicoccus acidiphilus</name>
    <dbReference type="NCBI Taxonomy" id="1670455"/>
    <lineage>
        <taxon>Archaea</taxon>
        <taxon>Thermoproteota</taxon>
        <taxon>Thermoprotei</taxon>
        <taxon>Sulfolobales</taxon>
        <taxon>Sulfolobaceae</taxon>
        <taxon>Sulfodiicoccus</taxon>
    </lineage>
</organism>
<dbReference type="Gene3D" id="3.40.50.300">
    <property type="entry name" value="P-loop containing nucleotide triphosphate hydrolases"/>
    <property type="match status" value="1"/>
</dbReference>
<evidence type="ECO:0000256" key="1">
    <source>
        <dbReference type="ARBA" id="ARBA00005417"/>
    </source>
</evidence>
<evidence type="ECO:0000313" key="7">
    <source>
        <dbReference type="EMBL" id="GGU01221.1"/>
    </source>
</evidence>
<dbReference type="EMBL" id="AP018553">
    <property type="protein sequence ID" value="BBD73160.1"/>
    <property type="molecule type" value="Genomic_DNA"/>
</dbReference>
<dbReference type="GO" id="GO:0005524">
    <property type="term" value="F:ATP binding"/>
    <property type="evidence" value="ECO:0007669"/>
    <property type="project" value="UniProtKB-KW"/>
</dbReference>
<evidence type="ECO:0000313" key="8">
    <source>
        <dbReference type="Proteomes" id="UP000276741"/>
    </source>
</evidence>
<proteinExistence type="inferred from homology"/>
<dbReference type="SUPFAM" id="SSF52540">
    <property type="entry name" value="P-loop containing nucleoside triphosphate hydrolases"/>
    <property type="match status" value="1"/>
</dbReference>
<reference evidence="7" key="1">
    <citation type="journal article" date="2014" name="Int. J. Syst. Evol. Microbiol.">
        <title>Complete genome sequence of Corynebacterium casei LMG S-19264T (=DSM 44701T), isolated from a smear-ripened cheese.</title>
        <authorList>
            <consortium name="US DOE Joint Genome Institute (JGI-PGF)"/>
            <person name="Walter F."/>
            <person name="Albersmeier A."/>
            <person name="Kalinowski J."/>
            <person name="Ruckert C."/>
        </authorList>
    </citation>
    <scope>NUCLEOTIDE SEQUENCE</scope>
    <source>
        <strain evidence="7">JCM 31740</strain>
    </source>
</reference>
<gene>
    <name evidence="7" type="ORF">GCM10007116_17970</name>
    <name evidence="6" type="ORF">HS1genome_1549</name>
</gene>
<dbReference type="GO" id="GO:0016887">
    <property type="term" value="F:ATP hydrolysis activity"/>
    <property type="evidence" value="ECO:0007669"/>
    <property type="project" value="InterPro"/>
</dbReference>
<comment type="similarity">
    <text evidence="1">Belongs to the ABC transporter superfamily.</text>
</comment>
<dbReference type="PANTHER" id="PTHR43776">
    <property type="entry name" value="TRANSPORT ATP-BINDING PROTEIN"/>
    <property type="match status" value="1"/>
</dbReference>
<dbReference type="Proteomes" id="UP000276741">
    <property type="component" value="Chromosome"/>
</dbReference>
<evidence type="ECO:0000259" key="5">
    <source>
        <dbReference type="Pfam" id="PF00005"/>
    </source>
</evidence>
<dbReference type="InterPro" id="IPR027417">
    <property type="entry name" value="P-loop_NTPase"/>
</dbReference>
<accession>A0A348B4Q8</accession>
<dbReference type="InterPro" id="IPR050319">
    <property type="entry name" value="ABC_transp_ATP-bind"/>
</dbReference>
<name>A0A348B4Q8_9CREN</name>
<keyword evidence="3" id="KW-0547">Nucleotide-binding</keyword>
<reference evidence="6" key="3">
    <citation type="journal article" date="2019" name="BMC Res. Notes">
        <title>Complete genome sequence of the Sulfodiicoccus acidiphilus strain HS-1T, the first crenarchaeon that lacks polB3, isolated from an acidic hot spring in Ohwaku-dani, Hakone, Japan.</title>
        <authorList>
            <person name="Sakai H.D."/>
            <person name="Kurosawa N."/>
        </authorList>
    </citation>
    <scope>NUCLEOTIDE SEQUENCE</scope>
    <source>
        <strain evidence="6">HS-1</strain>
    </source>
</reference>
<protein>
    <recommendedName>
        <fullName evidence="5">ABC transporter domain-containing protein</fullName>
    </recommendedName>
</protein>
<dbReference type="InterPro" id="IPR003439">
    <property type="entry name" value="ABC_transporter-like_ATP-bd"/>
</dbReference>
<dbReference type="Proteomes" id="UP000616143">
    <property type="component" value="Unassembled WGS sequence"/>
</dbReference>
<keyword evidence="4" id="KW-0067">ATP-binding</keyword>
<evidence type="ECO:0000256" key="4">
    <source>
        <dbReference type="ARBA" id="ARBA00022840"/>
    </source>
</evidence>
<reference evidence="8" key="2">
    <citation type="submission" date="2018-04" db="EMBL/GenBank/DDBJ databases">
        <title>Complete genome sequence of Sulfodiicoccus acidiphilus strain HS-1.</title>
        <authorList>
            <person name="Sakai H.D."/>
            <person name="Kurosawa N."/>
        </authorList>
    </citation>
    <scope>NUCLEOTIDE SEQUENCE [LARGE SCALE GENOMIC DNA]</scope>
    <source>
        <strain evidence="8">HS-1</strain>
    </source>
</reference>
<feature type="domain" description="ABC transporter" evidence="5">
    <location>
        <begin position="14"/>
        <end position="68"/>
    </location>
</feature>
<evidence type="ECO:0000256" key="3">
    <source>
        <dbReference type="ARBA" id="ARBA00022741"/>
    </source>
</evidence>
<evidence type="ECO:0000313" key="6">
    <source>
        <dbReference type="EMBL" id="BBD73160.1"/>
    </source>
</evidence>
<keyword evidence="2" id="KW-0813">Transport</keyword>
<dbReference type="KEGG" id="sacd:HS1genome_1549"/>
<keyword evidence="8" id="KW-1185">Reference proteome</keyword>
<evidence type="ECO:0000256" key="2">
    <source>
        <dbReference type="ARBA" id="ARBA00022448"/>
    </source>
</evidence>
<dbReference type="EMBL" id="BMQS01000019">
    <property type="protein sequence ID" value="GGU01221.1"/>
    <property type="molecule type" value="Genomic_DNA"/>
</dbReference>